<feature type="region of interest" description="Disordered" evidence="4">
    <location>
        <begin position="446"/>
        <end position="467"/>
    </location>
</feature>
<evidence type="ECO:0000313" key="7">
    <source>
        <dbReference type="Proteomes" id="UP000198406"/>
    </source>
</evidence>
<protein>
    <recommendedName>
        <fullName evidence="5">ABC transporter domain-containing protein</fullName>
    </recommendedName>
</protein>
<dbReference type="PANTHER" id="PTHR19211">
    <property type="entry name" value="ATP-BINDING TRANSPORT PROTEIN-RELATED"/>
    <property type="match status" value="1"/>
</dbReference>
<dbReference type="GO" id="GO:0005524">
    <property type="term" value="F:ATP binding"/>
    <property type="evidence" value="ECO:0007669"/>
    <property type="project" value="UniProtKB-KW"/>
</dbReference>
<feature type="region of interest" description="Disordered" evidence="4">
    <location>
        <begin position="762"/>
        <end position="797"/>
    </location>
</feature>
<feature type="compositionally biased region" description="Basic and acidic residues" evidence="4">
    <location>
        <begin position="455"/>
        <end position="467"/>
    </location>
</feature>
<dbReference type="InParanoid" id="A0A1Z5KKU1"/>
<feature type="compositionally biased region" description="Basic residues" evidence="4">
    <location>
        <begin position="771"/>
        <end position="781"/>
    </location>
</feature>
<evidence type="ECO:0000256" key="1">
    <source>
        <dbReference type="ARBA" id="ARBA00022737"/>
    </source>
</evidence>
<dbReference type="InterPro" id="IPR050611">
    <property type="entry name" value="ABCF"/>
</dbReference>
<sequence>MLETIKHLLEERLPELGSDVTDYVLGVLEDGLPEDVEGFLSPLCGDDNETKEILLQKIHQLRQPESDNARLELSSRVPVKIKDCFEDEGTALAQSFEKASVTDKETNATKTPERQNRKSKASKQTHRSQNQESTSSFVEDNASAWEQTVQEEGTWGGRGKGGRGEYAGAVNSVKSNIHLSDVSISLDNGMDLLRNSTMDIMRGHRYGLLGRNGVGKSTLLRRLVQKSIPGMPHDMRIILVQQQIEGSDLSALQTLVDADVDRLRLLEEQEMMESQLESEECTPDELAHVAERLGEIADELDAIRADQAEERAEQILKGLQFTDEMIHGKTSQLSGGWRMRLALARSLFLPCHLLLLDECTNHLDLHGMSWLIEYLQNETDRTLIVVSHDSSFLDAVCTDIVVLQHQRLTYHAGNYSEYIRQQGEKATRESQILDAAARQRAKAEAFVQKQQANRKSTDPNKQRQAKMIKEKKMDRIGNYREDGKRYKLRSLKTLDESSVRLAQKVTIEVDDPLIEIKFPNPVWPPGVAPGDDIVRIEDFSFGFTEDRLLLDNVTLSVTRGSKVALVGKNGSGKSSLVKLITGDIDSASAKGTLWKHPTLTIGHVSQYSVEELERYANMMVVEYAEEFLGKSKAATKVMKKGSGNIRQYLGAFGLGGSHALQAIGKLSGGERMRLCFATVLANEPQLLLLDESTNHVDIETLESLSDALDTFEGSVLMVSHNQAFLSGFCKELWVLADGKIDVMHSDTSSFDEIFSEYRHRISSSANGSSSGRRREKAKMAKQAKQQQVGTKQNTALL</sequence>
<evidence type="ECO:0000256" key="4">
    <source>
        <dbReference type="SAM" id="MobiDB-lite"/>
    </source>
</evidence>
<evidence type="ECO:0000259" key="5">
    <source>
        <dbReference type="PROSITE" id="PS50893"/>
    </source>
</evidence>
<dbReference type="InterPro" id="IPR003593">
    <property type="entry name" value="AAA+_ATPase"/>
</dbReference>
<feature type="compositionally biased region" description="Basic and acidic residues" evidence="4">
    <location>
        <begin position="100"/>
        <end position="116"/>
    </location>
</feature>
<dbReference type="InterPro" id="IPR027417">
    <property type="entry name" value="P-loop_NTPase"/>
</dbReference>
<dbReference type="Proteomes" id="UP000198406">
    <property type="component" value="Unassembled WGS sequence"/>
</dbReference>
<dbReference type="PROSITE" id="PS00211">
    <property type="entry name" value="ABC_TRANSPORTER_1"/>
    <property type="match status" value="2"/>
</dbReference>
<dbReference type="FunFam" id="3.40.50.300:FF:000011">
    <property type="entry name" value="Putative ABC transporter ATP-binding component"/>
    <property type="match status" value="1"/>
</dbReference>
<keyword evidence="1" id="KW-0677">Repeat</keyword>
<organism evidence="6 7">
    <name type="scientific">Fistulifera solaris</name>
    <name type="common">Oleaginous diatom</name>
    <dbReference type="NCBI Taxonomy" id="1519565"/>
    <lineage>
        <taxon>Eukaryota</taxon>
        <taxon>Sar</taxon>
        <taxon>Stramenopiles</taxon>
        <taxon>Ochrophyta</taxon>
        <taxon>Bacillariophyta</taxon>
        <taxon>Bacillariophyceae</taxon>
        <taxon>Bacillariophycidae</taxon>
        <taxon>Naviculales</taxon>
        <taxon>Naviculaceae</taxon>
        <taxon>Fistulifera</taxon>
    </lineage>
</organism>
<feature type="compositionally biased region" description="Polar residues" evidence="4">
    <location>
        <begin position="127"/>
        <end position="141"/>
    </location>
</feature>
<dbReference type="InterPro" id="IPR017871">
    <property type="entry name" value="ABC_transporter-like_CS"/>
</dbReference>
<proteinExistence type="predicted"/>
<dbReference type="AlphaFoldDB" id="A0A1Z5KKU1"/>
<feature type="domain" description="ABC transporter" evidence="5">
    <location>
        <begin position="177"/>
        <end position="430"/>
    </location>
</feature>
<dbReference type="OrthoDB" id="2110130at2759"/>
<feature type="region of interest" description="Disordered" evidence="4">
    <location>
        <begin position="96"/>
        <end position="141"/>
    </location>
</feature>
<keyword evidence="3" id="KW-0067">ATP-binding</keyword>
<feature type="compositionally biased region" description="Basic residues" evidence="4">
    <location>
        <begin position="117"/>
        <end position="126"/>
    </location>
</feature>
<gene>
    <name evidence="6" type="ORF">FisN_2Hh414</name>
</gene>
<evidence type="ECO:0000256" key="3">
    <source>
        <dbReference type="ARBA" id="ARBA00022840"/>
    </source>
</evidence>
<dbReference type="PROSITE" id="PS50893">
    <property type="entry name" value="ABC_TRANSPORTER_2"/>
    <property type="match status" value="2"/>
</dbReference>
<comment type="caution">
    <text evidence="6">The sequence shown here is derived from an EMBL/GenBank/DDBJ whole genome shotgun (WGS) entry which is preliminary data.</text>
</comment>
<keyword evidence="2" id="KW-0547">Nucleotide-binding</keyword>
<dbReference type="InterPro" id="IPR003439">
    <property type="entry name" value="ABC_transporter-like_ATP-bd"/>
</dbReference>
<dbReference type="GO" id="GO:0016887">
    <property type="term" value="F:ATP hydrolysis activity"/>
    <property type="evidence" value="ECO:0007669"/>
    <property type="project" value="InterPro"/>
</dbReference>
<accession>A0A1Z5KKU1</accession>
<feature type="domain" description="ABC transporter" evidence="5">
    <location>
        <begin position="534"/>
        <end position="762"/>
    </location>
</feature>
<dbReference type="Pfam" id="PF00005">
    <property type="entry name" value="ABC_tran"/>
    <property type="match status" value="2"/>
</dbReference>
<dbReference type="Gene3D" id="3.40.50.300">
    <property type="entry name" value="P-loop containing nucleotide triphosphate hydrolases"/>
    <property type="match status" value="2"/>
</dbReference>
<dbReference type="SMART" id="SM00382">
    <property type="entry name" value="AAA"/>
    <property type="match status" value="2"/>
</dbReference>
<dbReference type="EMBL" id="BDSP01000251">
    <property type="protein sequence ID" value="GAX26651.1"/>
    <property type="molecule type" value="Genomic_DNA"/>
</dbReference>
<evidence type="ECO:0000256" key="2">
    <source>
        <dbReference type="ARBA" id="ARBA00022741"/>
    </source>
</evidence>
<keyword evidence="7" id="KW-1185">Reference proteome</keyword>
<feature type="compositionally biased region" description="Polar residues" evidence="4">
    <location>
        <begin position="788"/>
        <end position="797"/>
    </location>
</feature>
<dbReference type="SUPFAM" id="SSF52540">
    <property type="entry name" value="P-loop containing nucleoside triphosphate hydrolases"/>
    <property type="match status" value="2"/>
</dbReference>
<reference evidence="6 7" key="1">
    <citation type="journal article" date="2015" name="Plant Cell">
        <title>Oil accumulation by the oleaginous diatom Fistulifera solaris as revealed by the genome and transcriptome.</title>
        <authorList>
            <person name="Tanaka T."/>
            <person name="Maeda Y."/>
            <person name="Veluchamy A."/>
            <person name="Tanaka M."/>
            <person name="Abida H."/>
            <person name="Marechal E."/>
            <person name="Bowler C."/>
            <person name="Muto M."/>
            <person name="Sunaga Y."/>
            <person name="Tanaka M."/>
            <person name="Yoshino T."/>
            <person name="Taniguchi T."/>
            <person name="Fukuda Y."/>
            <person name="Nemoto M."/>
            <person name="Matsumoto M."/>
            <person name="Wong P.S."/>
            <person name="Aburatani S."/>
            <person name="Fujibuchi W."/>
        </authorList>
    </citation>
    <scope>NUCLEOTIDE SEQUENCE [LARGE SCALE GENOMIC DNA]</scope>
    <source>
        <strain evidence="6 7">JPCC DA0580</strain>
    </source>
</reference>
<dbReference type="PANTHER" id="PTHR19211:SF14">
    <property type="entry name" value="ATP-BINDING CASSETTE SUB-FAMILY F MEMBER 1"/>
    <property type="match status" value="1"/>
</dbReference>
<dbReference type="CDD" id="cd03221">
    <property type="entry name" value="ABCF_EF-3"/>
    <property type="match status" value="1"/>
</dbReference>
<name>A0A1Z5KKU1_FISSO</name>
<evidence type="ECO:0000313" key="6">
    <source>
        <dbReference type="EMBL" id="GAX26651.1"/>
    </source>
</evidence>